<dbReference type="Proteomes" id="UP000008207">
    <property type="component" value="Chromosome"/>
</dbReference>
<reference evidence="1 2" key="1">
    <citation type="submission" date="2009-01" db="EMBL/GenBank/DDBJ databases">
        <title>Complete sequence of chromosome of Methylobacterium nodulans ORS 2060.</title>
        <authorList>
            <consortium name="US DOE Joint Genome Institute"/>
            <person name="Lucas S."/>
            <person name="Copeland A."/>
            <person name="Lapidus A."/>
            <person name="Glavina del Rio T."/>
            <person name="Dalin E."/>
            <person name="Tice H."/>
            <person name="Bruce D."/>
            <person name="Goodwin L."/>
            <person name="Pitluck S."/>
            <person name="Sims D."/>
            <person name="Brettin T."/>
            <person name="Detter J.C."/>
            <person name="Han C."/>
            <person name="Larimer F."/>
            <person name="Land M."/>
            <person name="Hauser L."/>
            <person name="Kyrpides N."/>
            <person name="Ivanova N."/>
            <person name="Marx C.J."/>
            <person name="Richardson P."/>
        </authorList>
    </citation>
    <scope>NUCLEOTIDE SEQUENCE [LARGE SCALE GENOMIC DNA]</scope>
    <source>
        <strain evidence="2">LMG 21967 / CNCM I-2342 / ORS 2060</strain>
    </source>
</reference>
<dbReference type="HOGENOM" id="CLU_1842786_0_0_5"/>
<sequence length="137" mass="15214">MAALTLPAGRDNVRRKAAERLAASLAELLCAERYRAEVVVALHCGDTGLSRAGVSDDAVIREARERVYARRREVDEICLELLTPEEHALTPNEEDDMATALQLRLRANEEAEAAPGELSFIEESRREYVLKVHGRGC</sequence>
<dbReference type="KEGG" id="mno:Mnod_2634"/>
<dbReference type="STRING" id="460265.Mnod_2634"/>
<protein>
    <submittedName>
        <fullName evidence="1">Uncharacterized protein</fullName>
    </submittedName>
</protein>
<name>B8IE51_METNO</name>
<gene>
    <name evidence="1" type="ordered locus">Mnod_2634</name>
</gene>
<dbReference type="EMBL" id="CP001349">
    <property type="protein sequence ID" value="ACL57597.1"/>
    <property type="molecule type" value="Genomic_DNA"/>
</dbReference>
<accession>B8IE51</accession>
<proteinExistence type="predicted"/>
<keyword evidence="2" id="KW-1185">Reference proteome</keyword>
<organism evidence="1 2">
    <name type="scientific">Methylobacterium nodulans (strain LMG 21967 / CNCM I-2342 / ORS 2060)</name>
    <dbReference type="NCBI Taxonomy" id="460265"/>
    <lineage>
        <taxon>Bacteria</taxon>
        <taxon>Pseudomonadati</taxon>
        <taxon>Pseudomonadota</taxon>
        <taxon>Alphaproteobacteria</taxon>
        <taxon>Hyphomicrobiales</taxon>
        <taxon>Methylobacteriaceae</taxon>
        <taxon>Methylobacterium</taxon>
    </lineage>
</organism>
<dbReference type="AlphaFoldDB" id="B8IE51"/>
<dbReference type="RefSeq" id="WP_015929276.1">
    <property type="nucleotide sequence ID" value="NC_011894.1"/>
</dbReference>
<evidence type="ECO:0000313" key="2">
    <source>
        <dbReference type="Proteomes" id="UP000008207"/>
    </source>
</evidence>
<evidence type="ECO:0000313" key="1">
    <source>
        <dbReference type="EMBL" id="ACL57597.1"/>
    </source>
</evidence>